<gene>
    <name evidence="12" type="ORF">CcCBS67573_g00580</name>
</gene>
<dbReference type="PROSITE" id="PS50005">
    <property type="entry name" value="TPR"/>
    <property type="match status" value="3"/>
</dbReference>
<feature type="repeat" description="TPR" evidence="10">
    <location>
        <begin position="361"/>
        <end position="394"/>
    </location>
</feature>
<feature type="repeat" description="TPR" evidence="10">
    <location>
        <begin position="101"/>
        <end position="134"/>
    </location>
</feature>
<dbReference type="InterPro" id="IPR019734">
    <property type="entry name" value="TPR_rpt"/>
</dbReference>
<evidence type="ECO:0000256" key="11">
    <source>
        <dbReference type="SAM" id="MobiDB-lite"/>
    </source>
</evidence>
<keyword evidence="13" id="KW-1185">Reference proteome</keyword>
<dbReference type="Pfam" id="PF13181">
    <property type="entry name" value="TPR_8"/>
    <property type="match status" value="1"/>
</dbReference>
<dbReference type="AlphaFoldDB" id="A0A507FQZ8"/>
<dbReference type="Pfam" id="PF13414">
    <property type="entry name" value="TPR_11"/>
    <property type="match status" value="1"/>
</dbReference>
<dbReference type="GO" id="GO:0030943">
    <property type="term" value="F:mitochondrion targeting sequence binding"/>
    <property type="evidence" value="ECO:0007669"/>
    <property type="project" value="TreeGrafter"/>
</dbReference>
<evidence type="ECO:0000256" key="2">
    <source>
        <dbReference type="ARBA" id="ARBA00022692"/>
    </source>
</evidence>
<dbReference type="Gene3D" id="1.25.40.10">
    <property type="entry name" value="Tetratricopeptide repeat domain"/>
    <property type="match status" value="2"/>
</dbReference>
<keyword evidence="6" id="KW-1133">Transmembrane helix</keyword>
<dbReference type="PANTHER" id="PTHR46208">
    <property type="entry name" value="MITOCHONDRIAL IMPORT RECEPTOR SUBUNIT TOM70"/>
    <property type="match status" value="1"/>
</dbReference>
<dbReference type="GO" id="GO:0045039">
    <property type="term" value="P:protein insertion into mitochondrial inner membrane"/>
    <property type="evidence" value="ECO:0007669"/>
    <property type="project" value="TreeGrafter"/>
</dbReference>
<keyword evidence="5 10" id="KW-0802">TPR repeat</keyword>
<evidence type="ECO:0000256" key="6">
    <source>
        <dbReference type="ARBA" id="ARBA00022989"/>
    </source>
</evidence>
<evidence type="ECO:0008006" key="14">
    <source>
        <dbReference type="Google" id="ProtNLM"/>
    </source>
</evidence>
<dbReference type="SMART" id="SM00028">
    <property type="entry name" value="TPR"/>
    <property type="match status" value="9"/>
</dbReference>
<dbReference type="InterPro" id="IPR013105">
    <property type="entry name" value="TPR_2"/>
</dbReference>
<dbReference type="EMBL" id="QEAP01000008">
    <property type="protein sequence ID" value="TPX78120.1"/>
    <property type="molecule type" value="Genomic_DNA"/>
</dbReference>
<dbReference type="GO" id="GO:0030150">
    <property type="term" value="P:protein import into mitochondrial matrix"/>
    <property type="evidence" value="ECO:0007669"/>
    <property type="project" value="TreeGrafter"/>
</dbReference>
<proteinExistence type="inferred from homology"/>
<keyword evidence="2" id="KW-0812">Transmembrane</keyword>
<evidence type="ECO:0000256" key="9">
    <source>
        <dbReference type="ARBA" id="ARBA00038030"/>
    </source>
</evidence>
<comment type="caution">
    <text evidence="12">The sequence shown here is derived from an EMBL/GenBank/DDBJ whole genome shotgun (WGS) entry which is preliminary data.</text>
</comment>
<dbReference type="PANTHER" id="PTHR46208:SF1">
    <property type="entry name" value="MITOCHONDRIAL IMPORT RECEPTOR SUBUNIT TOM70"/>
    <property type="match status" value="1"/>
</dbReference>
<protein>
    <recommendedName>
        <fullName evidence="14">Mitochondrial import receptor subunit TOM70</fullName>
    </recommendedName>
</protein>
<keyword evidence="8" id="KW-0472">Membrane</keyword>
<evidence type="ECO:0000256" key="8">
    <source>
        <dbReference type="ARBA" id="ARBA00023136"/>
    </source>
</evidence>
<evidence type="ECO:0000313" key="12">
    <source>
        <dbReference type="EMBL" id="TPX78120.1"/>
    </source>
</evidence>
<dbReference type="GO" id="GO:0005741">
    <property type="term" value="C:mitochondrial outer membrane"/>
    <property type="evidence" value="ECO:0007669"/>
    <property type="project" value="UniProtKB-SubCell"/>
</dbReference>
<dbReference type="SUPFAM" id="SSF48452">
    <property type="entry name" value="TPR-like"/>
    <property type="match status" value="2"/>
</dbReference>
<evidence type="ECO:0000313" key="13">
    <source>
        <dbReference type="Proteomes" id="UP000320333"/>
    </source>
</evidence>
<dbReference type="Pfam" id="PF07719">
    <property type="entry name" value="TPR_2"/>
    <property type="match status" value="1"/>
</dbReference>
<dbReference type="Pfam" id="PF14559">
    <property type="entry name" value="TPR_19"/>
    <property type="match status" value="1"/>
</dbReference>
<keyword evidence="7" id="KW-0496">Mitochondrion</keyword>
<feature type="region of interest" description="Disordered" evidence="11">
    <location>
        <begin position="37"/>
        <end position="86"/>
    </location>
</feature>
<evidence type="ECO:0000256" key="10">
    <source>
        <dbReference type="PROSITE-ProRule" id="PRU00339"/>
    </source>
</evidence>
<evidence type="ECO:0000256" key="1">
    <source>
        <dbReference type="ARBA" id="ARBA00004572"/>
    </source>
</evidence>
<evidence type="ECO:0000256" key="4">
    <source>
        <dbReference type="ARBA" id="ARBA00022787"/>
    </source>
</evidence>
<dbReference type="OrthoDB" id="2942533at2759"/>
<dbReference type="GO" id="GO:0008320">
    <property type="term" value="F:protein transmembrane transporter activity"/>
    <property type="evidence" value="ECO:0007669"/>
    <property type="project" value="TreeGrafter"/>
</dbReference>
<accession>A0A507FQZ8</accession>
<comment type="similarity">
    <text evidence="9">Belongs to the Tom70 family.</text>
</comment>
<reference evidence="12 13" key="1">
    <citation type="journal article" date="2019" name="Sci. Rep.">
        <title>Comparative genomics of chytrid fungi reveal insights into the obligate biotrophic and pathogenic lifestyle of Synchytrium endobioticum.</title>
        <authorList>
            <person name="van de Vossenberg B.T.L.H."/>
            <person name="Warris S."/>
            <person name="Nguyen H.D.T."/>
            <person name="van Gent-Pelzer M.P.E."/>
            <person name="Joly D.L."/>
            <person name="van de Geest H.C."/>
            <person name="Bonants P.J.M."/>
            <person name="Smith D.S."/>
            <person name="Levesque C.A."/>
            <person name="van der Lee T.A.J."/>
        </authorList>
    </citation>
    <scope>NUCLEOTIDE SEQUENCE [LARGE SCALE GENOMIC DNA]</scope>
    <source>
        <strain evidence="12 13">CBS 675.73</strain>
    </source>
</reference>
<evidence type="ECO:0000256" key="3">
    <source>
        <dbReference type="ARBA" id="ARBA00022737"/>
    </source>
</evidence>
<comment type="subcellular location">
    <subcellularLocation>
        <location evidence="1">Mitochondrion outer membrane</location>
        <topology evidence="1">Single-pass membrane protein</topology>
    </subcellularLocation>
</comment>
<feature type="repeat" description="TPR" evidence="10">
    <location>
        <begin position="429"/>
        <end position="462"/>
    </location>
</feature>
<keyword evidence="4" id="KW-1000">Mitochondrion outer membrane</keyword>
<keyword evidence="3" id="KW-0677">Repeat</keyword>
<organism evidence="12 13">
    <name type="scientific">Chytriomyces confervae</name>
    <dbReference type="NCBI Taxonomy" id="246404"/>
    <lineage>
        <taxon>Eukaryota</taxon>
        <taxon>Fungi</taxon>
        <taxon>Fungi incertae sedis</taxon>
        <taxon>Chytridiomycota</taxon>
        <taxon>Chytridiomycota incertae sedis</taxon>
        <taxon>Chytridiomycetes</taxon>
        <taxon>Chytridiales</taxon>
        <taxon>Chytriomycetaceae</taxon>
        <taxon>Chytriomyces</taxon>
    </lineage>
</organism>
<sequence length="566" mass="62882">MAEPQNHIRTVAIAAVSLAAVGLGLWMLSSPAVPSTVKVEAKEKKRSKKTATKKDADASTATTAEAAPVTSTPETETPAAPAVVTEKSAEVVAEKDSATLAKEYKTQGNRLFGEAKYAEAIEFYSKAIEINSNDAVFFANRAACYSNLQNHEATIKDCDSALAIDPRYLKAVYRRAQAYSALDKLDLALNDYTAICMLEEFKKESSISTTDRVLKDLGTAKATEVMKTKVARLPSETFVKAYMDSFRPKNFGASIVAEFPSELAGDALLHKTYEAILARDWATAMSTLEEALEKEMSENVRAFALNTMVPLAMEFLDKSLAIEPNNMNTLIKRASIFMERQDLEAAIQEYQRAETISTTDPDLYYHRGQVRFLTGDIESAIKDYKKSLELDNEFVYAHIQLAVAMYKNEDQSGAEKTFIKAVRKFSEVPEVYNYYGEVLLDQQRFDEALKNFDKAISMDGTSPLPYINKSILYLQYKGDPVQAEQFCKKAAEVDPTCDIAYIQLAQLLIHQNRLEDALIAYDAAIDVTRTEPELVNAISCREACAAQLYVSKKYPDVYAKLRGAVV</sequence>
<feature type="compositionally biased region" description="Low complexity" evidence="11">
    <location>
        <begin position="58"/>
        <end position="86"/>
    </location>
</feature>
<evidence type="ECO:0000256" key="5">
    <source>
        <dbReference type="ARBA" id="ARBA00022803"/>
    </source>
</evidence>
<name>A0A507FQZ8_9FUNG</name>
<dbReference type="Proteomes" id="UP000320333">
    <property type="component" value="Unassembled WGS sequence"/>
</dbReference>
<dbReference type="STRING" id="246404.A0A507FQZ8"/>
<dbReference type="InterPro" id="IPR011990">
    <property type="entry name" value="TPR-like_helical_dom_sf"/>
</dbReference>
<evidence type="ECO:0000256" key="7">
    <source>
        <dbReference type="ARBA" id="ARBA00023128"/>
    </source>
</evidence>